<sequence>MASAKFLIFAAASLCIATMNINVADAGCGDFVSSCRAPFEHSQGFFKATCITDSGRWVVASINLAPHIGNVNGNMVGGSDYEESCESLGIIRSSSDLIVTARCKKFDGTLRDTGFDVNRRISNNNGRLVFNNC</sequence>
<evidence type="ECO:0000313" key="3">
    <source>
        <dbReference type="EMBL" id="PTQ42694.1"/>
    </source>
</evidence>
<proteinExistence type="predicted"/>
<dbReference type="SUPFAM" id="SSF51322">
    <property type="entry name" value="Cyanovirin-N"/>
    <property type="match status" value="1"/>
</dbReference>
<dbReference type="EMBL" id="KZ772700">
    <property type="protein sequence ID" value="PTQ42694.1"/>
    <property type="molecule type" value="Genomic_DNA"/>
</dbReference>
<reference evidence="4" key="1">
    <citation type="journal article" date="2017" name="Cell">
        <title>Insights into land plant evolution garnered from the Marchantia polymorpha genome.</title>
        <authorList>
            <person name="Bowman J.L."/>
            <person name="Kohchi T."/>
            <person name="Yamato K.T."/>
            <person name="Jenkins J."/>
            <person name="Shu S."/>
            <person name="Ishizaki K."/>
            <person name="Yamaoka S."/>
            <person name="Nishihama R."/>
            <person name="Nakamura Y."/>
            <person name="Berger F."/>
            <person name="Adam C."/>
            <person name="Aki S.S."/>
            <person name="Althoff F."/>
            <person name="Araki T."/>
            <person name="Arteaga-Vazquez M.A."/>
            <person name="Balasubrmanian S."/>
            <person name="Barry K."/>
            <person name="Bauer D."/>
            <person name="Boehm C.R."/>
            <person name="Briginshaw L."/>
            <person name="Caballero-Perez J."/>
            <person name="Catarino B."/>
            <person name="Chen F."/>
            <person name="Chiyoda S."/>
            <person name="Chovatia M."/>
            <person name="Davies K.M."/>
            <person name="Delmans M."/>
            <person name="Demura T."/>
            <person name="Dierschke T."/>
            <person name="Dolan L."/>
            <person name="Dorantes-Acosta A.E."/>
            <person name="Eklund D.M."/>
            <person name="Florent S.N."/>
            <person name="Flores-Sandoval E."/>
            <person name="Fujiyama A."/>
            <person name="Fukuzawa H."/>
            <person name="Galik B."/>
            <person name="Grimanelli D."/>
            <person name="Grimwood J."/>
            <person name="Grossniklaus U."/>
            <person name="Hamada T."/>
            <person name="Haseloff J."/>
            <person name="Hetherington A.J."/>
            <person name="Higo A."/>
            <person name="Hirakawa Y."/>
            <person name="Hundley H.N."/>
            <person name="Ikeda Y."/>
            <person name="Inoue K."/>
            <person name="Inoue S.I."/>
            <person name="Ishida S."/>
            <person name="Jia Q."/>
            <person name="Kakita M."/>
            <person name="Kanazawa T."/>
            <person name="Kawai Y."/>
            <person name="Kawashima T."/>
            <person name="Kennedy M."/>
            <person name="Kinose K."/>
            <person name="Kinoshita T."/>
            <person name="Kohara Y."/>
            <person name="Koide E."/>
            <person name="Komatsu K."/>
            <person name="Kopischke S."/>
            <person name="Kubo M."/>
            <person name="Kyozuka J."/>
            <person name="Lagercrantz U."/>
            <person name="Lin S.S."/>
            <person name="Lindquist E."/>
            <person name="Lipzen A.M."/>
            <person name="Lu C.W."/>
            <person name="De Luna E."/>
            <person name="Martienssen R.A."/>
            <person name="Minamino N."/>
            <person name="Mizutani M."/>
            <person name="Mizutani M."/>
            <person name="Mochizuki N."/>
            <person name="Monte I."/>
            <person name="Mosher R."/>
            <person name="Nagasaki H."/>
            <person name="Nakagami H."/>
            <person name="Naramoto S."/>
            <person name="Nishitani K."/>
            <person name="Ohtani M."/>
            <person name="Okamoto T."/>
            <person name="Okumura M."/>
            <person name="Phillips J."/>
            <person name="Pollak B."/>
            <person name="Reinders A."/>
            <person name="Rovekamp M."/>
            <person name="Sano R."/>
            <person name="Sawa S."/>
            <person name="Schmid M.W."/>
            <person name="Shirakawa M."/>
            <person name="Solano R."/>
            <person name="Spunde A."/>
            <person name="Suetsugu N."/>
            <person name="Sugano S."/>
            <person name="Sugiyama A."/>
            <person name="Sun R."/>
            <person name="Suzuki Y."/>
            <person name="Takenaka M."/>
            <person name="Takezawa D."/>
            <person name="Tomogane H."/>
            <person name="Tsuzuki M."/>
            <person name="Ueda T."/>
            <person name="Umeda M."/>
            <person name="Ward J.M."/>
            <person name="Watanabe Y."/>
            <person name="Yazaki K."/>
            <person name="Yokoyama R."/>
            <person name="Yoshitake Y."/>
            <person name="Yotsui I."/>
            <person name="Zachgo S."/>
            <person name="Schmutz J."/>
        </authorList>
    </citation>
    <scope>NUCLEOTIDE SEQUENCE [LARGE SCALE GENOMIC DNA]</scope>
    <source>
        <strain evidence="4">Tak-1</strain>
    </source>
</reference>
<dbReference type="AlphaFoldDB" id="A0A2R6X9D4"/>
<feature type="chain" id="PRO_5015316806" description="Cyanovirin-N domain-containing protein" evidence="1">
    <location>
        <begin position="27"/>
        <end position="133"/>
    </location>
</feature>
<evidence type="ECO:0000259" key="2">
    <source>
        <dbReference type="SMART" id="SM01111"/>
    </source>
</evidence>
<dbReference type="Pfam" id="PF08881">
    <property type="entry name" value="CVNH"/>
    <property type="match status" value="1"/>
</dbReference>
<keyword evidence="1" id="KW-0732">Signal</keyword>
<dbReference type="Gramene" id="Mp2g01320.1">
    <property type="protein sequence ID" value="Mp2g01320.1.cds"/>
    <property type="gene ID" value="Mp2g01320"/>
</dbReference>
<organism evidence="3 4">
    <name type="scientific">Marchantia polymorpha</name>
    <name type="common">Common liverwort</name>
    <name type="synonym">Marchantia aquatica</name>
    <dbReference type="NCBI Taxonomy" id="3197"/>
    <lineage>
        <taxon>Eukaryota</taxon>
        <taxon>Viridiplantae</taxon>
        <taxon>Streptophyta</taxon>
        <taxon>Embryophyta</taxon>
        <taxon>Marchantiophyta</taxon>
        <taxon>Marchantiopsida</taxon>
        <taxon>Marchantiidae</taxon>
        <taxon>Marchantiales</taxon>
        <taxon>Marchantiaceae</taxon>
        <taxon>Marchantia</taxon>
    </lineage>
</organism>
<feature type="domain" description="Cyanovirin-N" evidence="2">
    <location>
        <begin position="30"/>
        <end position="130"/>
    </location>
</feature>
<protein>
    <recommendedName>
        <fullName evidence="2">Cyanovirin-N domain-containing protein</fullName>
    </recommendedName>
</protein>
<accession>A0A2R6X9D4</accession>
<keyword evidence="4" id="KW-1185">Reference proteome</keyword>
<name>A0A2R6X9D4_MARPO</name>
<dbReference type="InterPro" id="IPR011058">
    <property type="entry name" value="Cyanovirin-N"/>
</dbReference>
<dbReference type="Gene3D" id="2.30.60.10">
    <property type="entry name" value="Cyanovirin-N"/>
    <property type="match status" value="1"/>
</dbReference>
<dbReference type="OMA" id="NVADAGC"/>
<evidence type="ECO:0000256" key="1">
    <source>
        <dbReference type="SAM" id="SignalP"/>
    </source>
</evidence>
<dbReference type="Proteomes" id="UP000244005">
    <property type="component" value="Unassembled WGS sequence"/>
</dbReference>
<dbReference type="SMART" id="SM01111">
    <property type="entry name" value="CVNH"/>
    <property type="match status" value="1"/>
</dbReference>
<feature type="signal peptide" evidence="1">
    <location>
        <begin position="1"/>
        <end position="26"/>
    </location>
</feature>
<dbReference type="OrthoDB" id="1911093at2759"/>
<gene>
    <name evidence="3" type="ORF">MARPO_0028s0020</name>
</gene>
<dbReference type="InterPro" id="IPR036673">
    <property type="entry name" value="Cyanovirin-N_sf"/>
</dbReference>
<evidence type="ECO:0000313" key="4">
    <source>
        <dbReference type="Proteomes" id="UP000244005"/>
    </source>
</evidence>